<name>A0A917NNE6_9BACL</name>
<proteinExistence type="predicted"/>
<dbReference type="Proteomes" id="UP000637695">
    <property type="component" value="Unassembled WGS sequence"/>
</dbReference>
<evidence type="ECO:0000313" key="2">
    <source>
        <dbReference type="Proteomes" id="UP000637695"/>
    </source>
</evidence>
<keyword evidence="2" id="KW-1185">Reference proteome</keyword>
<accession>A0A917NNE6</accession>
<dbReference type="EMBL" id="BMOY01000056">
    <property type="protein sequence ID" value="GGJ13598.1"/>
    <property type="molecule type" value="Genomic_DNA"/>
</dbReference>
<dbReference type="AlphaFoldDB" id="A0A917NNE6"/>
<reference evidence="1" key="2">
    <citation type="submission" date="2020-09" db="EMBL/GenBank/DDBJ databases">
        <authorList>
            <person name="Sun Q."/>
            <person name="Ohkuma M."/>
        </authorList>
    </citation>
    <scope>NUCLEOTIDE SEQUENCE</scope>
    <source>
        <strain evidence="1">JCM 18487</strain>
    </source>
</reference>
<evidence type="ECO:0000313" key="1">
    <source>
        <dbReference type="EMBL" id="GGJ13598.1"/>
    </source>
</evidence>
<sequence length="164" mass="19675">MDTTSYVLVCERDKTFTSLHRFDRKRNVFEGEYSLLHNAYSYDQYFLARFLMAHVEHPLRLLPSDNERYDEVVHTYQRFQEDDIPAYIEEKLQERAEREHRLDVERSLGQLQLIIARQMILKEREEVQNRPSRSERETLVLIGQDYAFLRSVHIIDDIVAQGRG</sequence>
<protein>
    <submittedName>
        <fullName evidence="1">Uncharacterized protein</fullName>
    </submittedName>
</protein>
<reference evidence="1" key="1">
    <citation type="journal article" date="2014" name="Int. J. Syst. Evol. Microbiol.">
        <title>Complete genome sequence of Corynebacterium casei LMG S-19264T (=DSM 44701T), isolated from a smear-ripened cheese.</title>
        <authorList>
            <consortium name="US DOE Joint Genome Institute (JGI-PGF)"/>
            <person name="Walter F."/>
            <person name="Albersmeier A."/>
            <person name="Kalinowski J."/>
            <person name="Ruckert C."/>
        </authorList>
    </citation>
    <scope>NUCLEOTIDE SEQUENCE</scope>
    <source>
        <strain evidence="1">JCM 18487</strain>
    </source>
</reference>
<gene>
    <name evidence="1" type="ORF">GCM10010885_23620</name>
</gene>
<dbReference type="RefSeq" id="WP_188883363.1">
    <property type="nucleotide sequence ID" value="NZ_BMOY01000056.1"/>
</dbReference>
<comment type="caution">
    <text evidence="1">The sequence shown here is derived from an EMBL/GenBank/DDBJ whole genome shotgun (WGS) entry which is preliminary data.</text>
</comment>
<organism evidence="1 2">
    <name type="scientific">Alicyclobacillus cellulosilyticus</name>
    <dbReference type="NCBI Taxonomy" id="1003997"/>
    <lineage>
        <taxon>Bacteria</taxon>
        <taxon>Bacillati</taxon>
        <taxon>Bacillota</taxon>
        <taxon>Bacilli</taxon>
        <taxon>Bacillales</taxon>
        <taxon>Alicyclobacillaceae</taxon>
        <taxon>Alicyclobacillus</taxon>
    </lineage>
</organism>